<name>A0ABY6L705_9ARAC</name>
<sequence length="142" mass="15909">MKLTQVGLRIAESKLPDMELAEKPGSTGQDLTPVEDNQSPVAASGEKVPRWSPRPQREKPRSTRQDVAPVGDNQSPVAASGGKVPSRSLRPQRSRRPPDQFDLRNISEIKSYLASISFYGKYIPKLDDTFQILYKLTRKYTP</sequence>
<evidence type="ECO:0000256" key="1">
    <source>
        <dbReference type="SAM" id="MobiDB-lite"/>
    </source>
</evidence>
<reference evidence="2 3" key="1">
    <citation type="submission" date="2022-01" db="EMBL/GenBank/DDBJ databases">
        <title>A chromosomal length assembly of Cordylochernes scorpioides.</title>
        <authorList>
            <person name="Zeh D."/>
            <person name="Zeh J."/>
        </authorList>
    </citation>
    <scope>NUCLEOTIDE SEQUENCE [LARGE SCALE GENOMIC DNA]</scope>
    <source>
        <strain evidence="2">IN4F17</strain>
        <tissue evidence="2">Whole Body</tissue>
    </source>
</reference>
<dbReference type="Proteomes" id="UP001235939">
    <property type="component" value="Chromosome 14"/>
</dbReference>
<evidence type="ECO:0000313" key="2">
    <source>
        <dbReference type="EMBL" id="UYV76644.1"/>
    </source>
</evidence>
<evidence type="ECO:0000313" key="3">
    <source>
        <dbReference type="Proteomes" id="UP001235939"/>
    </source>
</evidence>
<gene>
    <name evidence="2" type="ORF">LAZ67_14001564</name>
</gene>
<accession>A0ABY6L705</accession>
<organism evidence="2 3">
    <name type="scientific">Cordylochernes scorpioides</name>
    <dbReference type="NCBI Taxonomy" id="51811"/>
    <lineage>
        <taxon>Eukaryota</taxon>
        <taxon>Metazoa</taxon>
        <taxon>Ecdysozoa</taxon>
        <taxon>Arthropoda</taxon>
        <taxon>Chelicerata</taxon>
        <taxon>Arachnida</taxon>
        <taxon>Pseudoscorpiones</taxon>
        <taxon>Cheliferoidea</taxon>
        <taxon>Chernetidae</taxon>
        <taxon>Cordylochernes</taxon>
    </lineage>
</organism>
<feature type="compositionally biased region" description="Basic and acidic residues" evidence="1">
    <location>
        <begin position="55"/>
        <end position="64"/>
    </location>
</feature>
<protein>
    <submittedName>
        <fullName evidence="2">Uncharacterized protein</fullName>
    </submittedName>
</protein>
<feature type="compositionally biased region" description="Polar residues" evidence="1">
    <location>
        <begin position="26"/>
        <end position="41"/>
    </location>
</feature>
<feature type="compositionally biased region" description="Basic and acidic residues" evidence="1">
    <location>
        <begin position="11"/>
        <end position="22"/>
    </location>
</feature>
<keyword evidence="3" id="KW-1185">Reference proteome</keyword>
<proteinExistence type="predicted"/>
<dbReference type="EMBL" id="CP092876">
    <property type="protein sequence ID" value="UYV76644.1"/>
    <property type="molecule type" value="Genomic_DNA"/>
</dbReference>
<feature type="region of interest" description="Disordered" evidence="1">
    <location>
        <begin position="1"/>
        <end position="102"/>
    </location>
</feature>